<dbReference type="RefSeq" id="WP_192752951.1">
    <property type="nucleotide sequence ID" value="NZ_BAABJL010000214.1"/>
</dbReference>
<feature type="transmembrane region" description="Helical" evidence="2">
    <location>
        <begin position="39"/>
        <end position="57"/>
    </location>
</feature>
<dbReference type="Proteomes" id="UP000638648">
    <property type="component" value="Unassembled WGS sequence"/>
</dbReference>
<organism evidence="3 4">
    <name type="scientific">Actinopolymorpha pittospori</name>
    <dbReference type="NCBI Taxonomy" id="648752"/>
    <lineage>
        <taxon>Bacteria</taxon>
        <taxon>Bacillati</taxon>
        <taxon>Actinomycetota</taxon>
        <taxon>Actinomycetes</taxon>
        <taxon>Propionibacteriales</taxon>
        <taxon>Actinopolymorphaceae</taxon>
        <taxon>Actinopolymorpha</taxon>
    </lineage>
</organism>
<sequence>MPPPEEIEGRWPGPPGRAALFPRPDRTIPTAEFPTSRRSPMFIIAVLFPVSAVYTILTPSQMIFEGMNSE</sequence>
<comment type="caution">
    <text evidence="3">The sequence shown here is derived from an EMBL/GenBank/DDBJ whole genome shotgun (WGS) entry which is preliminary data.</text>
</comment>
<evidence type="ECO:0000313" key="4">
    <source>
        <dbReference type="Proteomes" id="UP000638648"/>
    </source>
</evidence>
<protein>
    <submittedName>
        <fullName evidence="3">Uncharacterized protein</fullName>
    </submittedName>
</protein>
<reference evidence="3" key="1">
    <citation type="submission" date="2020-10" db="EMBL/GenBank/DDBJ databases">
        <title>Sequencing the genomes of 1000 actinobacteria strains.</title>
        <authorList>
            <person name="Klenk H.-P."/>
        </authorList>
    </citation>
    <scope>NUCLEOTIDE SEQUENCE</scope>
    <source>
        <strain evidence="3">DSM 45354</strain>
    </source>
</reference>
<keyword evidence="2" id="KW-0812">Transmembrane</keyword>
<evidence type="ECO:0000256" key="2">
    <source>
        <dbReference type="SAM" id="Phobius"/>
    </source>
</evidence>
<keyword evidence="2" id="KW-0472">Membrane</keyword>
<accession>A0A927RC08</accession>
<evidence type="ECO:0000256" key="1">
    <source>
        <dbReference type="SAM" id="MobiDB-lite"/>
    </source>
</evidence>
<keyword evidence="4" id="KW-1185">Reference proteome</keyword>
<name>A0A927RC08_9ACTN</name>
<proteinExistence type="predicted"/>
<gene>
    <name evidence="3" type="ORF">HEB94_006212</name>
</gene>
<dbReference type="EMBL" id="JADBEM010000001">
    <property type="protein sequence ID" value="MBE1609364.1"/>
    <property type="molecule type" value="Genomic_DNA"/>
</dbReference>
<feature type="region of interest" description="Disordered" evidence="1">
    <location>
        <begin position="1"/>
        <end position="26"/>
    </location>
</feature>
<dbReference type="AlphaFoldDB" id="A0A927RC08"/>
<keyword evidence="2" id="KW-1133">Transmembrane helix</keyword>
<evidence type="ECO:0000313" key="3">
    <source>
        <dbReference type="EMBL" id="MBE1609364.1"/>
    </source>
</evidence>